<dbReference type="CDD" id="cd06090">
    <property type="entry name" value="KOW_RPL27"/>
    <property type="match status" value="1"/>
</dbReference>
<keyword evidence="3" id="KW-0689">Ribosomal protein</keyword>
<dbReference type="GeneID" id="102834461"/>
<dbReference type="FunFam" id="2.30.30.770:FF:000001">
    <property type="entry name" value="60S ribosomal protein L27"/>
    <property type="match status" value="1"/>
</dbReference>
<sequence length="235" mass="26167">MGKFMKPGKVVLVQVGCYSRHKAIIVKITSDGPYSQALVAGVDRYPHKVTAATDKRKIAKRSNIKSFVKVYNYNHLMPTKYSVDILLDKTVVNKYVFRDPALKRKARQEAKVKFEKRYKMGKNKCFFQKLQLPSSGRGTPGHHPHPHPPGPLGLAALIQPRPLQRAPGARLADNRKAARGCSPAPAFRGPGPALPPLPPPLSAPRPSPRLRWALSRVLREEERMRPAAVVHSSAW</sequence>
<evidence type="ECO:0000256" key="2">
    <source>
        <dbReference type="ARBA" id="ARBA00009124"/>
    </source>
</evidence>
<dbReference type="PANTHER" id="PTHR10497">
    <property type="entry name" value="60S RIBOSOMAL PROTEIN L27"/>
    <property type="match status" value="1"/>
</dbReference>
<comment type="similarity">
    <text evidence="2">Belongs to the eukaryotic ribosomal protein eL27 family.</text>
</comment>
<reference evidence="10" key="1">
    <citation type="submission" date="2025-08" db="UniProtKB">
        <authorList>
            <consortium name="RefSeq"/>
        </authorList>
    </citation>
    <scope>IDENTIFICATION</scope>
    <source>
        <tissue evidence="10">Spleen</tissue>
    </source>
</reference>
<evidence type="ECO:0000256" key="1">
    <source>
        <dbReference type="ARBA" id="ARBA00004427"/>
    </source>
</evidence>
<comment type="function">
    <text evidence="7">Component of the large ribosomal subunit. Required for proper rRNA processing and maturation of 28S and 5.8S rRNAs.</text>
</comment>
<dbReference type="RefSeq" id="XP_006866757.1">
    <property type="nucleotide sequence ID" value="XM_006866695.1"/>
</dbReference>
<dbReference type="GO" id="GO:0005840">
    <property type="term" value="C:ribosome"/>
    <property type="evidence" value="ECO:0007669"/>
    <property type="project" value="UniProtKB-KW"/>
</dbReference>
<dbReference type="GO" id="GO:0003735">
    <property type="term" value="F:structural constituent of ribosome"/>
    <property type="evidence" value="ECO:0007669"/>
    <property type="project" value="InterPro"/>
</dbReference>
<evidence type="ECO:0000256" key="6">
    <source>
        <dbReference type="ARBA" id="ARBA00035329"/>
    </source>
</evidence>
<evidence type="ECO:0000256" key="5">
    <source>
        <dbReference type="ARBA" id="ARBA00035224"/>
    </source>
</evidence>
<dbReference type="GO" id="GO:0005791">
    <property type="term" value="C:rough endoplasmic reticulum"/>
    <property type="evidence" value="ECO:0007669"/>
    <property type="project" value="UniProtKB-SubCell"/>
</dbReference>
<dbReference type="Gene3D" id="2.30.30.770">
    <property type="match status" value="1"/>
</dbReference>
<dbReference type="InterPro" id="IPR038655">
    <property type="entry name" value="Ribosomal_eL27_sf"/>
</dbReference>
<dbReference type="InterPro" id="IPR001141">
    <property type="entry name" value="Ribosomal_eL27"/>
</dbReference>
<protein>
    <recommendedName>
        <fullName evidence="5">Large ribosomal subunit protein eL27</fullName>
    </recommendedName>
    <alternativeName>
        <fullName evidence="6">60S ribosomal protein L27</fullName>
    </alternativeName>
</protein>
<dbReference type="SUPFAM" id="SSF50104">
    <property type="entry name" value="Translation proteins SH3-like domain"/>
    <property type="match status" value="1"/>
</dbReference>
<comment type="subcellular location">
    <subcellularLocation>
        <location evidence="1">Rough endoplasmic reticulum</location>
    </subcellularLocation>
</comment>
<dbReference type="Pfam" id="PF01777">
    <property type="entry name" value="Ribosomal_L27e"/>
    <property type="match status" value="1"/>
</dbReference>
<dbReference type="AlphaFoldDB" id="A0A9B0TLX9"/>
<evidence type="ECO:0000256" key="7">
    <source>
        <dbReference type="ARBA" id="ARBA00045465"/>
    </source>
</evidence>
<dbReference type="InterPro" id="IPR041991">
    <property type="entry name" value="Ribosomal_eL27_KOW"/>
</dbReference>
<feature type="compositionally biased region" description="Low complexity" evidence="8">
    <location>
        <begin position="182"/>
        <end position="191"/>
    </location>
</feature>
<evidence type="ECO:0000256" key="4">
    <source>
        <dbReference type="ARBA" id="ARBA00023274"/>
    </source>
</evidence>
<feature type="compositionally biased region" description="Pro residues" evidence="8">
    <location>
        <begin position="192"/>
        <end position="207"/>
    </location>
</feature>
<keyword evidence="9" id="KW-1185">Reference proteome</keyword>
<feature type="region of interest" description="Disordered" evidence="8">
    <location>
        <begin position="179"/>
        <end position="207"/>
    </location>
</feature>
<gene>
    <name evidence="10" type="primary">LOC102834461</name>
</gene>
<dbReference type="GO" id="GO:1990904">
    <property type="term" value="C:ribonucleoprotein complex"/>
    <property type="evidence" value="ECO:0007669"/>
    <property type="project" value="UniProtKB-KW"/>
</dbReference>
<name>A0A9B0TLX9_CHRAS</name>
<dbReference type="GO" id="GO:0006412">
    <property type="term" value="P:translation"/>
    <property type="evidence" value="ECO:0007669"/>
    <property type="project" value="InterPro"/>
</dbReference>
<evidence type="ECO:0000313" key="9">
    <source>
        <dbReference type="Proteomes" id="UP000504623"/>
    </source>
</evidence>
<evidence type="ECO:0000256" key="8">
    <source>
        <dbReference type="SAM" id="MobiDB-lite"/>
    </source>
</evidence>
<dbReference type="InterPro" id="IPR008991">
    <property type="entry name" value="Translation_prot_SH3-like_sf"/>
</dbReference>
<accession>A0A9B0TLX9</accession>
<dbReference type="OrthoDB" id="2365484at2759"/>
<proteinExistence type="inferred from homology"/>
<keyword evidence="4" id="KW-0687">Ribonucleoprotein</keyword>
<dbReference type="Proteomes" id="UP000504623">
    <property type="component" value="Unplaced"/>
</dbReference>
<organism evidence="9 10">
    <name type="scientific">Chrysochloris asiatica</name>
    <name type="common">Cape golden mole</name>
    <dbReference type="NCBI Taxonomy" id="185453"/>
    <lineage>
        <taxon>Eukaryota</taxon>
        <taxon>Metazoa</taxon>
        <taxon>Chordata</taxon>
        <taxon>Craniata</taxon>
        <taxon>Vertebrata</taxon>
        <taxon>Euteleostomi</taxon>
        <taxon>Mammalia</taxon>
        <taxon>Eutheria</taxon>
        <taxon>Afrotheria</taxon>
        <taxon>Chrysochloridae</taxon>
        <taxon>Chrysochlorinae</taxon>
        <taxon>Chrysochloris</taxon>
    </lineage>
</organism>
<evidence type="ECO:0000256" key="3">
    <source>
        <dbReference type="ARBA" id="ARBA00022980"/>
    </source>
</evidence>
<feature type="region of interest" description="Disordered" evidence="8">
    <location>
        <begin position="132"/>
        <end position="151"/>
    </location>
</feature>
<evidence type="ECO:0000313" key="10">
    <source>
        <dbReference type="RefSeq" id="XP_006866757.1"/>
    </source>
</evidence>